<evidence type="ECO:0000256" key="5">
    <source>
        <dbReference type="ARBA" id="ARBA00005072"/>
    </source>
</evidence>
<dbReference type="InterPro" id="IPR036038">
    <property type="entry name" value="Aminotransferase-like"/>
</dbReference>
<evidence type="ECO:0000256" key="2">
    <source>
        <dbReference type="ARBA" id="ARBA00003109"/>
    </source>
</evidence>
<dbReference type="NCBIfam" id="NF009897">
    <property type="entry name" value="PRK13357.1"/>
    <property type="match status" value="1"/>
</dbReference>
<evidence type="ECO:0000256" key="15">
    <source>
        <dbReference type="PIRSR" id="PIRSR006468-1"/>
    </source>
</evidence>
<comment type="pathway">
    <text evidence="5">Amino-acid biosynthesis; L-leucine biosynthesis; L-leucine from 3-methyl-2-oxobutanoate: step 4/4.</text>
</comment>
<proteinExistence type="inferred from homology"/>
<evidence type="ECO:0000256" key="3">
    <source>
        <dbReference type="ARBA" id="ARBA00004824"/>
    </source>
</evidence>
<dbReference type="Gene3D" id="3.20.10.10">
    <property type="entry name" value="D-amino Acid Aminotransferase, subunit A, domain 2"/>
    <property type="match status" value="1"/>
</dbReference>
<dbReference type="SUPFAM" id="SSF56752">
    <property type="entry name" value="D-aminoacid aminotransferase-like PLP-dependent enzymes"/>
    <property type="match status" value="1"/>
</dbReference>
<name>A0A2T6BRK6_9FLAO</name>
<evidence type="ECO:0000256" key="8">
    <source>
        <dbReference type="ARBA" id="ARBA00022605"/>
    </source>
</evidence>
<dbReference type="GO" id="GO:0052655">
    <property type="term" value="F:L-valine-2-oxoglutarate transaminase activity"/>
    <property type="evidence" value="ECO:0007669"/>
    <property type="project" value="RHEA"/>
</dbReference>
<dbReference type="PIRSF" id="PIRSF006468">
    <property type="entry name" value="BCAT1"/>
    <property type="match status" value="1"/>
</dbReference>
<dbReference type="InterPro" id="IPR005786">
    <property type="entry name" value="B_amino_transII"/>
</dbReference>
<evidence type="ECO:0000256" key="18">
    <source>
        <dbReference type="RuleBase" id="RU004517"/>
    </source>
</evidence>
<dbReference type="PANTHER" id="PTHR11825:SF44">
    <property type="entry name" value="BRANCHED-CHAIN-AMINO-ACID AMINOTRANSFERASE"/>
    <property type="match status" value="1"/>
</dbReference>
<comment type="catalytic activity">
    <reaction evidence="14 18">
        <text>L-leucine + 2-oxoglutarate = 4-methyl-2-oxopentanoate + L-glutamate</text>
        <dbReference type="Rhea" id="RHEA:18321"/>
        <dbReference type="ChEBI" id="CHEBI:16810"/>
        <dbReference type="ChEBI" id="CHEBI:17865"/>
        <dbReference type="ChEBI" id="CHEBI:29985"/>
        <dbReference type="ChEBI" id="CHEBI:57427"/>
        <dbReference type="EC" id="2.6.1.42"/>
    </reaction>
</comment>
<keyword evidence="10 17" id="KW-0663">Pyridoxal phosphate</keyword>
<dbReference type="Pfam" id="PF01063">
    <property type="entry name" value="Aminotran_4"/>
    <property type="match status" value="1"/>
</dbReference>
<dbReference type="InterPro" id="IPR033939">
    <property type="entry name" value="BCAT_family"/>
</dbReference>
<dbReference type="Gene3D" id="3.30.470.10">
    <property type="match status" value="1"/>
</dbReference>
<dbReference type="PANTHER" id="PTHR11825">
    <property type="entry name" value="SUBGROUP IIII AMINOTRANSFERASE"/>
    <property type="match status" value="1"/>
</dbReference>
<evidence type="ECO:0000256" key="10">
    <source>
        <dbReference type="ARBA" id="ARBA00022898"/>
    </source>
</evidence>
<dbReference type="EMBL" id="QBKT01000012">
    <property type="protein sequence ID" value="PTX58713.1"/>
    <property type="molecule type" value="Genomic_DNA"/>
</dbReference>
<comment type="pathway">
    <text evidence="4">Amino-acid biosynthesis; L-valine biosynthesis; L-valine from pyruvate: step 4/4.</text>
</comment>
<evidence type="ECO:0000256" key="6">
    <source>
        <dbReference type="ARBA" id="ARBA00009320"/>
    </source>
</evidence>
<dbReference type="GO" id="GO:0052654">
    <property type="term" value="F:L-leucine-2-oxoglutarate transaminase activity"/>
    <property type="evidence" value="ECO:0007669"/>
    <property type="project" value="RHEA"/>
</dbReference>
<dbReference type="InterPro" id="IPR043132">
    <property type="entry name" value="BCAT-like_C"/>
</dbReference>
<dbReference type="AlphaFoldDB" id="A0A2T6BRK6"/>
<feature type="modified residue" description="N6-(pyridoxal phosphate)lysine" evidence="15">
    <location>
        <position position="195"/>
    </location>
</feature>
<evidence type="ECO:0000256" key="9">
    <source>
        <dbReference type="ARBA" id="ARBA00022679"/>
    </source>
</evidence>
<dbReference type="InterPro" id="IPR001544">
    <property type="entry name" value="Aminotrans_IV"/>
</dbReference>
<evidence type="ECO:0000313" key="19">
    <source>
        <dbReference type="EMBL" id="PTX58713.1"/>
    </source>
</evidence>
<evidence type="ECO:0000256" key="14">
    <source>
        <dbReference type="ARBA" id="ARBA00049229"/>
    </source>
</evidence>
<evidence type="ECO:0000256" key="11">
    <source>
        <dbReference type="ARBA" id="ARBA00023304"/>
    </source>
</evidence>
<evidence type="ECO:0000256" key="16">
    <source>
        <dbReference type="RuleBase" id="RU004106"/>
    </source>
</evidence>
<evidence type="ECO:0000256" key="17">
    <source>
        <dbReference type="RuleBase" id="RU004516"/>
    </source>
</evidence>
<dbReference type="InterPro" id="IPR043131">
    <property type="entry name" value="BCAT-like_N"/>
</dbReference>
<comment type="similarity">
    <text evidence="6 16">Belongs to the class-IV pyridoxal-phosphate-dependent aminotransferase family.</text>
</comment>
<comment type="caution">
    <text evidence="19">The sequence shown here is derived from an EMBL/GenBank/DDBJ whole genome shotgun (WGS) entry which is preliminary data.</text>
</comment>
<dbReference type="EC" id="2.6.1.42" evidence="18"/>
<comment type="pathway">
    <text evidence="3">Amino-acid biosynthesis; L-isoleucine biosynthesis; L-isoleucine from 2-oxobutanoate: step 4/4.</text>
</comment>
<gene>
    <name evidence="19" type="ORF">C8N46_11221</name>
</gene>
<accession>A0A2T6BRK6</accession>
<evidence type="ECO:0000256" key="13">
    <source>
        <dbReference type="ARBA" id="ARBA00048798"/>
    </source>
</evidence>
<evidence type="ECO:0000313" key="20">
    <source>
        <dbReference type="Proteomes" id="UP000244090"/>
    </source>
</evidence>
<keyword evidence="11 18" id="KW-0100">Branched-chain amino acid biosynthesis</keyword>
<sequence length="353" mass="39303">MIQTQHIHITQAKESNVSKLDFDNIPLGRTFTDHMFICSYEDGAWQTPRIEPLGMIPTHPAAMALHYGQAIFEGMKATVDENGEPLLFRPEENAKRLNFSARRMGMPEFPEELFVEGLKKLVDMERGWIPPQEGSALYLRPFMYATEPFIGMRAATSYHFMIIASPAGPFFTKRIKLYAETKYIRAAEGGTGEAKAAGNYAAAIRPTEIAKSKGFDQVLWLDAHEFEYIQEVGTMNIFFKINGKFITPSLDGAILDGITRKSVITILEDNGYKVEQRPIKLSEIIEASNNGTLEEAFGTGTAVGIAMIQAIGYKDEEIHVSDESPVGQLVMDTINGIRSGKLADTHNWMVAVK</sequence>
<keyword evidence="9 18" id="KW-0808">Transferase</keyword>
<dbReference type="UniPathway" id="UPA00049">
    <property type="reaction ID" value="UER00062"/>
</dbReference>
<dbReference type="GO" id="GO:0009097">
    <property type="term" value="P:isoleucine biosynthetic process"/>
    <property type="evidence" value="ECO:0007669"/>
    <property type="project" value="UniProtKB-UniPathway"/>
</dbReference>
<comment type="function">
    <text evidence="2">Acts on leucine, isoleucine and valine.</text>
</comment>
<keyword evidence="20" id="KW-1185">Reference proteome</keyword>
<dbReference type="UniPathway" id="UPA00047">
    <property type="reaction ID" value="UER00058"/>
</dbReference>
<evidence type="ECO:0000256" key="4">
    <source>
        <dbReference type="ARBA" id="ARBA00004931"/>
    </source>
</evidence>
<dbReference type="PROSITE" id="PS00770">
    <property type="entry name" value="AA_TRANSFER_CLASS_4"/>
    <property type="match status" value="1"/>
</dbReference>
<keyword evidence="8 18" id="KW-0028">Amino-acid biosynthesis</keyword>
<organism evidence="19 20">
    <name type="scientific">Kordia periserrulae</name>
    <dbReference type="NCBI Taxonomy" id="701523"/>
    <lineage>
        <taxon>Bacteria</taxon>
        <taxon>Pseudomonadati</taxon>
        <taxon>Bacteroidota</taxon>
        <taxon>Flavobacteriia</taxon>
        <taxon>Flavobacteriales</taxon>
        <taxon>Flavobacteriaceae</taxon>
        <taxon>Kordia</taxon>
    </lineage>
</organism>
<comment type="cofactor">
    <cofactor evidence="1 17">
        <name>pyridoxal 5'-phosphate</name>
        <dbReference type="ChEBI" id="CHEBI:597326"/>
    </cofactor>
</comment>
<dbReference type="GO" id="GO:0009099">
    <property type="term" value="P:L-valine biosynthetic process"/>
    <property type="evidence" value="ECO:0007669"/>
    <property type="project" value="UniProtKB-UniPathway"/>
</dbReference>
<evidence type="ECO:0000256" key="1">
    <source>
        <dbReference type="ARBA" id="ARBA00001933"/>
    </source>
</evidence>
<dbReference type="OrthoDB" id="9804984at2"/>
<comment type="catalytic activity">
    <reaction evidence="13 18">
        <text>L-isoleucine + 2-oxoglutarate = (S)-3-methyl-2-oxopentanoate + L-glutamate</text>
        <dbReference type="Rhea" id="RHEA:24801"/>
        <dbReference type="ChEBI" id="CHEBI:16810"/>
        <dbReference type="ChEBI" id="CHEBI:29985"/>
        <dbReference type="ChEBI" id="CHEBI:35146"/>
        <dbReference type="ChEBI" id="CHEBI:58045"/>
        <dbReference type="EC" id="2.6.1.42"/>
    </reaction>
</comment>
<dbReference type="Proteomes" id="UP000244090">
    <property type="component" value="Unassembled WGS sequence"/>
</dbReference>
<comment type="catalytic activity">
    <reaction evidence="12 18">
        <text>L-valine + 2-oxoglutarate = 3-methyl-2-oxobutanoate + L-glutamate</text>
        <dbReference type="Rhea" id="RHEA:24813"/>
        <dbReference type="ChEBI" id="CHEBI:11851"/>
        <dbReference type="ChEBI" id="CHEBI:16810"/>
        <dbReference type="ChEBI" id="CHEBI:29985"/>
        <dbReference type="ChEBI" id="CHEBI:57762"/>
        <dbReference type="EC" id="2.6.1.42"/>
    </reaction>
</comment>
<dbReference type="GO" id="GO:0009098">
    <property type="term" value="P:L-leucine biosynthetic process"/>
    <property type="evidence" value="ECO:0007669"/>
    <property type="project" value="UniProtKB-UniPathway"/>
</dbReference>
<evidence type="ECO:0000256" key="12">
    <source>
        <dbReference type="ARBA" id="ARBA00048212"/>
    </source>
</evidence>
<reference evidence="19 20" key="1">
    <citation type="submission" date="2018-04" db="EMBL/GenBank/DDBJ databases">
        <title>Genomic Encyclopedia of Archaeal and Bacterial Type Strains, Phase II (KMG-II): from individual species to whole genera.</title>
        <authorList>
            <person name="Goeker M."/>
        </authorList>
    </citation>
    <scope>NUCLEOTIDE SEQUENCE [LARGE SCALE GENOMIC DNA]</scope>
    <source>
        <strain evidence="19 20">DSM 25731</strain>
    </source>
</reference>
<dbReference type="InterPro" id="IPR018300">
    <property type="entry name" value="Aminotrans_IV_CS"/>
</dbReference>
<keyword evidence="7 18" id="KW-0032">Aminotransferase</keyword>
<dbReference type="RefSeq" id="WP_108116696.1">
    <property type="nucleotide sequence ID" value="NZ_QBKT01000012.1"/>
</dbReference>
<dbReference type="UniPathway" id="UPA00048">
    <property type="reaction ID" value="UER00073"/>
</dbReference>
<dbReference type="GO" id="GO:0052656">
    <property type="term" value="F:L-isoleucine-2-oxoglutarate transaminase activity"/>
    <property type="evidence" value="ECO:0007669"/>
    <property type="project" value="RHEA"/>
</dbReference>
<protein>
    <recommendedName>
        <fullName evidence="18">Branched-chain-amino-acid aminotransferase</fullName>
        <ecNumber evidence="18">2.6.1.42</ecNumber>
    </recommendedName>
</protein>
<dbReference type="NCBIfam" id="TIGR01123">
    <property type="entry name" value="ilvE_II"/>
    <property type="match status" value="1"/>
</dbReference>
<evidence type="ECO:0000256" key="7">
    <source>
        <dbReference type="ARBA" id="ARBA00022576"/>
    </source>
</evidence>
<dbReference type="CDD" id="cd01557">
    <property type="entry name" value="BCAT_beta_family"/>
    <property type="match status" value="1"/>
</dbReference>